<dbReference type="GO" id="GO:0005829">
    <property type="term" value="C:cytosol"/>
    <property type="evidence" value="ECO:0007669"/>
    <property type="project" value="TreeGrafter"/>
</dbReference>
<keyword evidence="7 11" id="KW-0418">Kinase</keyword>
<keyword evidence="8 11" id="KW-0067">ATP-binding</keyword>
<dbReference type="PANTHER" id="PTHR10344:SF4">
    <property type="entry name" value="UMP-CMP KINASE 2, MITOCHONDRIAL"/>
    <property type="match status" value="1"/>
</dbReference>
<dbReference type="EMBL" id="WPHU01000027">
    <property type="protein sequence ID" value="MVA59583.1"/>
    <property type="molecule type" value="Genomic_DNA"/>
</dbReference>
<evidence type="ECO:0000256" key="8">
    <source>
        <dbReference type="ARBA" id="ARBA00022840"/>
    </source>
</evidence>
<dbReference type="EC" id="2.7.4.9" evidence="2 11"/>
<name>A0A1S2E1H4_AGRVI</name>
<dbReference type="Proteomes" id="UP000440716">
    <property type="component" value="Unassembled WGS sequence"/>
</dbReference>
<dbReference type="AlphaFoldDB" id="A0A1S2E1H4"/>
<dbReference type="Gene3D" id="3.40.50.300">
    <property type="entry name" value="P-loop containing nucleotide triphosphate hydrolases"/>
    <property type="match status" value="1"/>
</dbReference>
<feature type="binding site" evidence="11">
    <location>
        <begin position="8"/>
        <end position="15"/>
    </location>
    <ligand>
        <name>ATP</name>
        <dbReference type="ChEBI" id="CHEBI:30616"/>
    </ligand>
</feature>
<evidence type="ECO:0000256" key="2">
    <source>
        <dbReference type="ARBA" id="ARBA00012980"/>
    </source>
</evidence>
<dbReference type="RefSeq" id="WP_071207337.1">
    <property type="nucleotide sequence ID" value="NZ_JABAEJ010000018.1"/>
</dbReference>
<proteinExistence type="inferred from homology"/>
<evidence type="ECO:0000313" key="12">
    <source>
        <dbReference type="EMBL" id="MVA59583.1"/>
    </source>
</evidence>
<dbReference type="NCBIfam" id="TIGR00041">
    <property type="entry name" value="DTMP_kinase"/>
    <property type="match status" value="1"/>
</dbReference>
<evidence type="ECO:0000256" key="10">
    <source>
        <dbReference type="ARBA" id="ARBA00048743"/>
    </source>
</evidence>
<protein>
    <recommendedName>
        <fullName evidence="3 11">Thymidylate kinase</fullName>
        <ecNumber evidence="2 11">2.7.4.9</ecNumber>
    </recommendedName>
    <alternativeName>
        <fullName evidence="9 11">dTMP kinase</fullName>
    </alternativeName>
</protein>
<dbReference type="OrthoDB" id="9774907at2"/>
<dbReference type="SUPFAM" id="SSF52540">
    <property type="entry name" value="P-loop containing nucleoside triphosphate hydrolases"/>
    <property type="match status" value="1"/>
</dbReference>
<dbReference type="GO" id="GO:0005524">
    <property type="term" value="F:ATP binding"/>
    <property type="evidence" value="ECO:0007669"/>
    <property type="project" value="UniProtKB-UniRule"/>
</dbReference>
<dbReference type="GO" id="GO:0006235">
    <property type="term" value="P:dTTP biosynthetic process"/>
    <property type="evidence" value="ECO:0007669"/>
    <property type="project" value="UniProtKB-UniRule"/>
</dbReference>
<comment type="catalytic activity">
    <reaction evidence="10 11">
        <text>dTMP + ATP = dTDP + ADP</text>
        <dbReference type="Rhea" id="RHEA:13517"/>
        <dbReference type="ChEBI" id="CHEBI:30616"/>
        <dbReference type="ChEBI" id="CHEBI:58369"/>
        <dbReference type="ChEBI" id="CHEBI:63528"/>
        <dbReference type="ChEBI" id="CHEBI:456216"/>
        <dbReference type="EC" id="2.7.4.9"/>
    </reaction>
</comment>
<dbReference type="InterPro" id="IPR027417">
    <property type="entry name" value="P-loop_NTPase"/>
</dbReference>
<comment type="similarity">
    <text evidence="1 11">Belongs to the thymidylate kinase family.</text>
</comment>
<dbReference type="GO" id="GO:0006233">
    <property type="term" value="P:dTDP biosynthetic process"/>
    <property type="evidence" value="ECO:0007669"/>
    <property type="project" value="InterPro"/>
</dbReference>
<evidence type="ECO:0000256" key="7">
    <source>
        <dbReference type="ARBA" id="ARBA00022777"/>
    </source>
</evidence>
<keyword evidence="5 11" id="KW-0545">Nucleotide biosynthesis</keyword>
<evidence type="ECO:0000256" key="9">
    <source>
        <dbReference type="ARBA" id="ARBA00029962"/>
    </source>
</evidence>
<gene>
    <name evidence="11 12" type="primary">tmk</name>
    <name evidence="12" type="ORF">GOZ88_26215</name>
</gene>
<dbReference type="HAMAP" id="MF_00165">
    <property type="entry name" value="Thymidylate_kinase"/>
    <property type="match status" value="1"/>
</dbReference>
<keyword evidence="4 11" id="KW-0808">Transferase</keyword>
<keyword evidence="6 11" id="KW-0547">Nucleotide-binding</keyword>
<organism evidence="12 13">
    <name type="scientific">Agrobacterium vitis</name>
    <name type="common">Rhizobium vitis</name>
    <dbReference type="NCBI Taxonomy" id="373"/>
    <lineage>
        <taxon>Bacteria</taxon>
        <taxon>Pseudomonadati</taxon>
        <taxon>Pseudomonadota</taxon>
        <taxon>Alphaproteobacteria</taxon>
        <taxon>Hyphomicrobiales</taxon>
        <taxon>Rhizobiaceae</taxon>
        <taxon>Rhizobium/Agrobacterium group</taxon>
        <taxon>Agrobacterium</taxon>
    </lineage>
</organism>
<dbReference type="Pfam" id="PF02223">
    <property type="entry name" value="Thymidylate_kin"/>
    <property type="match status" value="1"/>
</dbReference>
<accession>A0A1S2E1H4</accession>
<dbReference type="PANTHER" id="PTHR10344">
    <property type="entry name" value="THYMIDYLATE KINASE"/>
    <property type="match status" value="1"/>
</dbReference>
<dbReference type="InterPro" id="IPR039430">
    <property type="entry name" value="Thymidylate_kin-like_dom"/>
</dbReference>
<reference evidence="12 13" key="1">
    <citation type="submission" date="2019-12" db="EMBL/GenBank/DDBJ databases">
        <title>Whole-genome sequencing of Allorhizobium vitis.</title>
        <authorList>
            <person name="Gan H.M."/>
            <person name="Szegedi E."/>
            <person name="Burr T."/>
            <person name="Savka M.A."/>
        </authorList>
    </citation>
    <scope>NUCLEOTIDE SEQUENCE [LARGE SCALE GENOMIC DNA]</scope>
    <source>
        <strain evidence="12 13">CG415</strain>
    </source>
</reference>
<dbReference type="GO" id="GO:0006227">
    <property type="term" value="P:dUDP biosynthetic process"/>
    <property type="evidence" value="ECO:0007669"/>
    <property type="project" value="TreeGrafter"/>
</dbReference>
<sequence length="203" mass="22316">MPFVSIEGIDGSGKSVQVKRLVERLRGEGRSVVQTKEPDGGRLGKEIRAILTQGDRQLERVEELLLVNAARYDHVQSVIRPALVRGNWVVSDRYFDSTYALQVFGAAEDLRPLLDAVLHAVVGDARPHATIILDLPPHRAAARRTIRKDGPGDPAEDGRNFVQIADGFRSAAANDPGRCHLVNADRTEEEVAADIWSRIATLL</sequence>
<evidence type="ECO:0000256" key="6">
    <source>
        <dbReference type="ARBA" id="ARBA00022741"/>
    </source>
</evidence>
<evidence type="ECO:0000256" key="11">
    <source>
        <dbReference type="HAMAP-Rule" id="MF_00165"/>
    </source>
</evidence>
<comment type="caution">
    <text evidence="12">The sequence shown here is derived from an EMBL/GenBank/DDBJ whole genome shotgun (WGS) entry which is preliminary data.</text>
</comment>
<evidence type="ECO:0000256" key="5">
    <source>
        <dbReference type="ARBA" id="ARBA00022727"/>
    </source>
</evidence>
<evidence type="ECO:0000256" key="3">
    <source>
        <dbReference type="ARBA" id="ARBA00017144"/>
    </source>
</evidence>
<evidence type="ECO:0000256" key="4">
    <source>
        <dbReference type="ARBA" id="ARBA00022679"/>
    </source>
</evidence>
<dbReference type="InterPro" id="IPR018094">
    <property type="entry name" value="Thymidylate_kinase"/>
</dbReference>
<dbReference type="GO" id="GO:0004798">
    <property type="term" value="F:dTMP kinase activity"/>
    <property type="evidence" value="ECO:0007669"/>
    <property type="project" value="UniProtKB-UniRule"/>
</dbReference>
<comment type="function">
    <text evidence="11">Phosphorylation of dTMP to form dTDP in both de novo and salvage pathways of dTTP synthesis.</text>
</comment>
<evidence type="ECO:0000256" key="1">
    <source>
        <dbReference type="ARBA" id="ARBA00009776"/>
    </source>
</evidence>
<evidence type="ECO:0000313" key="13">
    <source>
        <dbReference type="Proteomes" id="UP000440716"/>
    </source>
</evidence>
<dbReference type="CDD" id="cd01672">
    <property type="entry name" value="TMPK"/>
    <property type="match status" value="1"/>
</dbReference>